<evidence type="ECO:0000313" key="16">
    <source>
        <dbReference type="Proteomes" id="UP000199073"/>
    </source>
</evidence>
<comment type="similarity">
    <text evidence="3">Belongs to the HAD-like hydrolase superfamily. SerB family.</text>
</comment>
<accession>A0A1H0RJH4</accession>
<feature type="active site" description="Proton donor" evidence="14">
    <location>
        <position position="97"/>
    </location>
</feature>
<dbReference type="SFLD" id="SFLDG01137">
    <property type="entry name" value="C1.6.1:_Phosphoserine_Phosphat"/>
    <property type="match status" value="1"/>
</dbReference>
<dbReference type="NCBIfam" id="TIGR01488">
    <property type="entry name" value="HAD-SF-IB"/>
    <property type="match status" value="1"/>
</dbReference>
<evidence type="ECO:0000313" key="15">
    <source>
        <dbReference type="EMBL" id="SDP29694.1"/>
    </source>
</evidence>
<evidence type="ECO:0000256" key="14">
    <source>
        <dbReference type="PIRSR" id="PIRSR604469-1"/>
    </source>
</evidence>
<dbReference type="Proteomes" id="UP000199073">
    <property type="component" value="Unassembled WGS sequence"/>
</dbReference>
<dbReference type="InterPro" id="IPR023214">
    <property type="entry name" value="HAD_sf"/>
</dbReference>
<keyword evidence="7" id="KW-0479">Metal-binding</keyword>
<evidence type="ECO:0000256" key="7">
    <source>
        <dbReference type="ARBA" id="ARBA00022723"/>
    </source>
</evidence>
<evidence type="ECO:0000256" key="8">
    <source>
        <dbReference type="ARBA" id="ARBA00022801"/>
    </source>
</evidence>
<evidence type="ECO:0000256" key="10">
    <source>
        <dbReference type="ARBA" id="ARBA00023299"/>
    </source>
</evidence>
<comment type="pathway">
    <text evidence="2">Amino-acid biosynthesis; L-serine biosynthesis; L-serine from 3-phospho-D-glycerate: step 3/3.</text>
</comment>
<protein>
    <recommendedName>
        <fullName evidence="5">Phosphoserine phosphatase</fullName>
        <ecNumber evidence="4">3.1.3.3</ecNumber>
    </recommendedName>
    <alternativeName>
        <fullName evidence="11">O-phosphoserine phosphohydrolase</fullName>
    </alternativeName>
</protein>
<evidence type="ECO:0000256" key="2">
    <source>
        <dbReference type="ARBA" id="ARBA00005135"/>
    </source>
</evidence>
<dbReference type="InterPro" id="IPR036412">
    <property type="entry name" value="HAD-like_sf"/>
</dbReference>
<proteinExistence type="inferred from homology"/>
<dbReference type="GO" id="GO:0006564">
    <property type="term" value="P:L-serine biosynthetic process"/>
    <property type="evidence" value="ECO:0007669"/>
    <property type="project" value="UniProtKB-KW"/>
</dbReference>
<dbReference type="GO" id="GO:0000287">
    <property type="term" value="F:magnesium ion binding"/>
    <property type="evidence" value="ECO:0007669"/>
    <property type="project" value="TreeGrafter"/>
</dbReference>
<keyword evidence="9" id="KW-0460">Magnesium</keyword>
<comment type="catalytic activity">
    <reaction evidence="13">
        <text>O-phospho-D-serine + H2O = D-serine + phosphate</text>
        <dbReference type="Rhea" id="RHEA:24873"/>
        <dbReference type="ChEBI" id="CHEBI:15377"/>
        <dbReference type="ChEBI" id="CHEBI:35247"/>
        <dbReference type="ChEBI" id="CHEBI:43474"/>
        <dbReference type="ChEBI" id="CHEBI:58680"/>
        <dbReference type="EC" id="3.1.3.3"/>
    </reaction>
</comment>
<dbReference type="Gene3D" id="3.40.50.1000">
    <property type="entry name" value="HAD superfamily/HAD-like"/>
    <property type="match status" value="1"/>
</dbReference>
<evidence type="ECO:0000256" key="6">
    <source>
        <dbReference type="ARBA" id="ARBA00022605"/>
    </source>
</evidence>
<dbReference type="Pfam" id="PF12710">
    <property type="entry name" value="HAD"/>
    <property type="match status" value="1"/>
</dbReference>
<reference evidence="15 16" key="1">
    <citation type="submission" date="2016-10" db="EMBL/GenBank/DDBJ databases">
        <authorList>
            <person name="de Groot N.N."/>
        </authorList>
    </citation>
    <scope>NUCLEOTIDE SEQUENCE [LARGE SCALE GENOMIC DNA]</scope>
    <source>
        <strain evidence="15 16">DSM 12130</strain>
    </source>
</reference>
<dbReference type="UniPathway" id="UPA00135">
    <property type="reaction ID" value="UER00198"/>
</dbReference>
<comment type="catalytic activity">
    <reaction evidence="12">
        <text>O-phospho-L-serine + H2O = L-serine + phosphate</text>
        <dbReference type="Rhea" id="RHEA:21208"/>
        <dbReference type="ChEBI" id="CHEBI:15377"/>
        <dbReference type="ChEBI" id="CHEBI:33384"/>
        <dbReference type="ChEBI" id="CHEBI:43474"/>
        <dbReference type="ChEBI" id="CHEBI:57524"/>
        <dbReference type="EC" id="3.1.3.3"/>
    </reaction>
</comment>
<organism evidence="15 16">
    <name type="scientific">Desulforhopalus singaporensis</name>
    <dbReference type="NCBI Taxonomy" id="91360"/>
    <lineage>
        <taxon>Bacteria</taxon>
        <taxon>Pseudomonadati</taxon>
        <taxon>Thermodesulfobacteriota</taxon>
        <taxon>Desulfobulbia</taxon>
        <taxon>Desulfobulbales</taxon>
        <taxon>Desulfocapsaceae</taxon>
        <taxon>Desulforhopalus</taxon>
    </lineage>
</organism>
<comment type="cofactor">
    <cofactor evidence="1">
        <name>Mg(2+)</name>
        <dbReference type="ChEBI" id="CHEBI:18420"/>
    </cofactor>
</comment>
<dbReference type="SFLD" id="SFLDF00029">
    <property type="entry name" value="phosphoserine_phosphatase"/>
    <property type="match status" value="1"/>
</dbReference>
<dbReference type="SFLD" id="SFLDG01136">
    <property type="entry name" value="C1.6:_Phosphoserine_Phosphatas"/>
    <property type="match status" value="1"/>
</dbReference>
<dbReference type="SFLD" id="SFLDS00003">
    <property type="entry name" value="Haloacid_Dehalogenase"/>
    <property type="match status" value="1"/>
</dbReference>
<evidence type="ECO:0000256" key="4">
    <source>
        <dbReference type="ARBA" id="ARBA00012640"/>
    </source>
</evidence>
<keyword evidence="16" id="KW-1185">Reference proteome</keyword>
<dbReference type="STRING" id="91360.SAMN05660330_02330"/>
<evidence type="ECO:0000256" key="12">
    <source>
        <dbReference type="ARBA" id="ARBA00048138"/>
    </source>
</evidence>
<keyword evidence="8" id="KW-0378">Hydrolase</keyword>
<sequence length="299" mass="32586">MTKVETMMNYILVLVAADRKSPLTESHLDLAGTMLGVDVLKTTWLRQGKAADLVLARKPGPDARLRLEKLLEPDRIDYFIIADDGARKKKLLVSDMDNTVVVGETLDDLAAACGLKEEISQITDRAMRGELDFRAALRSRVAMLKGLNEAALGTTCDAIRCMPGASTLVRSMQQAGAFCVLVSGGFTCFTEPVAKKLGFDVQHGNRLELDNGVLTGKVLEPVIDHKSKLQFLKHYMEARALDQSSTIAIGDGANDLAMLLAAGLGVGFHPKPYLKERIENNILYGDLTALLFVQGYTSF</sequence>
<gene>
    <name evidence="15" type="ORF">SAMN05660330_02330</name>
</gene>
<evidence type="ECO:0000256" key="5">
    <source>
        <dbReference type="ARBA" id="ARBA00015196"/>
    </source>
</evidence>
<dbReference type="SUPFAM" id="SSF56784">
    <property type="entry name" value="HAD-like"/>
    <property type="match status" value="1"/>
</dbReference>
<dbReference type="AlphaFoldDB" id="A0A1H0RJH4"/>
<keyword evidence="10" id="KW-0718">Serine biosynthesis</keyword>
<name>A0A1H0RJH4_9BACT</name>
<dbReference type="CDD" id="cd01427">
    <property type="entry name" value="HAD_like"/>
    <property type="match status" value="1"/>
</dbReference>
<evidence type="ECO:0000256" key="3">
    <source>
        <dbReference type="ARBA" id="ARBA00009184"/>
    </source>
</evidence>
<dbReference type="EMBL" id="FNJI01000015">
    <property type="protein sequence ID" value="SDP29694.1"/>
    <property type="molecule type" value="Genomic_DNA"/>
</dbReference>
<dbReference type="PANTHER" id="PTHR43344">
    <property type="entry name" value="PHOSPHOSERINE PHOSPHATASE"/>
    <property type="match status" value="1"/>
</dbReference>
<keyword evidence="6" id="KW-0028">Amino-acid biosynthesis</keyword>
<dbReference type="NCBIfam" id="TIGR00338">
    <property type="entry name" value="serB"/>
    <property type="match status" value="1"/>
</dbReference>
<dbReference type="InterPro" id="IPR050582">
    <property type="entry name" value="HAD-like_SerB"/>
</dbReference>
<evidence type="ECO:0000256" key="13">
    <source>
        <dbReference type="ARBA" id="ARBA00048523"/>
    </source>
</evidence>
<dbReference type="PANTHER" id="PTHR43344:SF2">
    <property type="entry name" value="PHOSPHOSERINE PHOSPHATASE"/>
    <property type="match status" value="1"/>
</dbReference>
<dbReference type="GO" id="GO:0036424">
    <property type="term" value="F:L-phosphoserine phosphatase activity"/>
    <property type="evidence" value="ECO:0007669"/>
    <property type="project" value="InterPro"/>
</dbReference>
<feature type="active site" description="Nucleophile" evidence="14">
    <location>
        <position position="95"/>
    </location>
</feature>
<dbReference type="InterPro" id="IPR004469">
    <property type="entry name" value="PSP"/>
</dbReference>
<dbReference type="OrthoDB" id="9792539at2"/>
<evidence type="ECO:0000256" key="11">
    <source>
        <dbReference type="ARBA" id="ARBA00031693"/>
    </source>
</evidence>
<dbReference type="RefSeq" id="WP_092222987.1">
    <property type="nucleotide sequence ID" value="NZ_FNJI01000015.1"/>
</dbReference>
<evidence type="ECO:0000256" key="1">
    <source>
        <dbReference type="ARBA" id="ARBA00001946"/>
    </source>
</evidence>
<dbReference type="GO" id="GO:0005737">
    <property type="term" value="C:cytoplasm"/>
    <property type="evidence" value="ECO:0007669"/>
    <property type="project" value="TreeGrafter"/>
</dbReference>
<dbReference type="EC" id="3.1.3.3" evidence="4"/>
<evidence type="ECO:0000256" key="9">
    <source>
        <dbReference type="ARBA" id="ARBA00022842"/>
    </source>
</evidence>